<feature type="transmembrane region" description="Helical" evidence="5">
    <location>
        <begin position="17"/>
        <end position="38"/>
    </location>
</feature>
<keyword evidence="4 5" id="KW-0472">Membrane</keyword>
<sequence>MKKLMQFYKNFSLVEKSALLCFLLPPVGISLLLIIGLRTLYTQWFTNKRFIYSFSSYFFLCLLISTIGAALLFRNILFLLVSIMILGYWGIYCRILVTEKGQLFQRFRMIIIFGGVYSCVIGWISKWFFIPKIVGYLLGTVLYGEVEPKNFNRLIGCAYNPNFTVFILLIAISFLFASLLSSLERKHYISLAWQLPIQLLLSYGIYLTGSRAGFATMILIYLLFIFRLNRIFFFVCTIFGLFFSKWLLYIMPRADSVIQAGHKRLDIWKNAYTIWKNHPFFGVTPIGFGQEYVIQYGHFIPHAHNLLLGMFAEYGTLGGLAFITLISINIVKCIHLFLFERSKKCFFNSFLLGLPIILFTGVFDEPVFSPQIGFLTVILLGCWDRYSKRMQFNIEISVIQGKFISVYGSTARLVVSSYMILHYLKSKFISNKY</sequence>
<feature type="transmembrane region" description="Helical" evidence="5">
    <location>
        <begin position="314"/>
        <end position="338"/>
    </location>
</feature>
<evidence type="ECO:0000256" key="1">
    <source>
        <dbReference type="ARBA" id="ARBA00004141"/>
    </source>
</evidence>
<dbReference type="EMBL" id="MDKC01000013">
    <property type="protein sequence ID" value="ODG91827.1"/>
    <property type="molecule type" value="Genomic_DNA"/>
</dbReference>
<feature type="transmembrane region" description="Helical" evidence="5">
    <location>
        <begin position="200"/>
        <end position="224"/>
    </location>
</feature>
<feature type="transmembrane region" description="Helical" evidence="5">
    <location>
        <begin position="158"/>
        <end position="180"/>
    </location>
</feature>
<dbReference type="InterPro" id="IPR051533">
    <property type="entry name" value="WaaL-like"/>
</dbReference>
<evidence type="ECO:0000313" key="8">
    <source>
        <dbReference type="Proteomes" id="UP000094580"/>
    </source>
</evidence>
<dbReference type="PANTHER" id="PTHR37422">
    <property type="entry name" value="TEICHURONIC ACID BIOSYNTHESIS PROTEIN TUAE"/>
    <property type="match status" value="1"/>
</dbReference>
<evidence type="ECO:0000256" key="4">
    <source>
        <dbReference type="ARBA" id="ARBA00023136"/>
    </source>
</evidence>
<keyword evidence="3 5" id="KW-1133">Transmembrane helix</keyword>
<keyword evidence="8" id="KW-1185">Reference proteome</keyword>
<dbReference type="Proteomes" id="UP000094580">
    <property type="component" value="Unassembled WGS sequence"/>
</dbReference>
<feature type="domain" description="O-antigen ligase-related" evidence="6">
    <location>
        <begin position="199"/>
        <end position="323"/>
    </location>
</feature>
<evidence type="ECO:0000256" key="3">
    <source>
        <dbReference type="ARBA" id="ARBA00022989"/>
    </source>
</evidence>
<name>A0ABX2ZTI2_9BACI</name>
<dbReference type="InterPro" id="IPR007016">
    <property type="entry name" value="O-antigen_ligase-rel_domated"/>
</dbReference>
<feature type="transmembrane region" description="Helical" evidence="5">
    <location>
        <begin position="345"/>
        <end position="362"/>
    </location>
</feature>
<dbReference type="Pfam" id="PF04932">
    <property type="entry name" value="Wzy_C"/>
    <property type="match status" value="1"/>
</dbReference>
<organism evidence="7 8">
    <name type="scientific">Gottfriedia luciferensis</name>
    <dbReference type="NCBI Taxonomy" id="178774"/>
    <lineage>
        <taxon>Bacteria</taxon>
        <taxon>Bacillati</taxon>
        <taxon>Bacillota</taxon>
        <taxon>Bacilli</taxon>
        <taxon>Bacillales</taxon>
        <taxon>Bacillaceae</taxon>
        <taxon>Gottfriedia</taxon>
    </lineage>
</organism>
<feature type="transmembrane region" description="Helical" evidence="5">
    <location>
        <begin position="231"/>
        <end position="251"/>
    </location>
</feature>
<feature type="transmembrane region" description="Helical" evidence="5">
    <location>
        <begin position="50"/>
        <end position="70"/>
    </location>
</feature>
<comment type="subcellular location">
    <subcellularLocation>
        <location evidence="1">Membrane</location>
        <topology evidence="1">Multi-pass membrane protein</topology>
    </subcellularLocation>
</comment>
<feature type="transmembrane region" description="Helical" evidence="5">
    <location>
        <begin position="76"/>
        <end position="95"/>
    </location>
</feature>
<feature type="transmembrane region" description="Helical" evidence="5">
    <location>
        <begin position="107"/>
        <end position="124"/>
    </location>
</feature>
<keyword evidence="2 5" id="KW-0812">Transmembrane</keyword>
<dbReference type="RefSeq" id="WP_069033665.1">
    <property type="nucleotide sequence ID" value="NZ_MDKC01000013.1"/>
</dbReference>
<evidence type="ECO:0000256" key="5">
    <source>
        <dbReference type="SAM" id="Phobius"/>
    </source>
</evidence>
<protein>
    <recommendedName>
        <fullName evidence="6">O-antigen ligase-related domain-containing protein</fullName>
    </recommendedName>
</protein>
<evidence type="ECO:0000313" key="7">
    <source>
        <dbReference type="EMBL" id="ODG91827.1"/>
    </source>
</evidence>
<reference evidence="7 8" key="1">
    <citation type="submission" date="2016-07" db="EMBL/GenBank/DDBJ databases">
        <authorList>
            <person name="Townsley L."/>
            <person name="Shank E.A."/>
        </authorList>
    </citation>
    <scope>NUCLEOTIDE SEQUENCE [LARGE SCALE GENOMIC DNA]</scope>
    <source>
        <strain evidence="7 8">CH01</strain>
    </source>
</reference>
<accession>A0ABX2ZTI2</accession>
<gene>
    <name evidence="7" type="ORF">BED47_04915</name>
</gene>
<proteinExistence type="predicted"/>
<dbReference type="PANTHER" id="PTHR37422:SF13">
    <property type="entry name" value="LIPOPOLYSACCHARIDE BIOSYNTHESIS PROTEIN PA4999-RELATED"/>
    <property type="match status" value="1"/>
</dbReference>
<evidence type="ECO:0000259" key="6">
    <source>
        <dbReference type="Pfam" id="PF04932"/>
    </source>
</evidence>
<evidence type="ECO:0000256" key="2">
    <source>
        <dbReference type="ARBA" id="ARBA00022692"/>
    </source>
</evidence>
<comment type="caution">
    <text evidence="7">The sequence shown here is derived from an EMBL/GenBank/DDBJ whole genome shotgun (WGS) entry which is preliminary data.</text>
</comment>
<feature type="transmembrane region" description="Helical" evidence="5">
    <location>
        <begin position="368"/>
        <end position="383"/>
    </location>
</feature>